<evidence type="ECO:0000256" key="1">
    <source>
        <dbReference type="SAM" id="MobiDB-lite"/>
    </source>
</evidence>
<dbReference type="AlphaFoldDB" id="A0A0K8P308"/>
<reference evidence="5" key="1">
    <citation type="submission" date="2015-07" db="EMBL/GenBank/DDBJ databases">
        <title>Discovery of a poly(ethylene terephthalate assimilation.</title>
        <authorList>
            <person name="Yoshida S."/>
            <person name="Hiraga K."/>
            <person name="Takehana T."/>
            <person name="Taniguchi I."/>
            <person name="Yamaji H."/>
            <person name="Maeda Y."/>
            <person name="Toyohara K."/>
            <person name="Miyamoto K."/>
            <person name="Kimura Y."/>
            <person name="Oda K."/>
        </authorList>
    </citation>
    <scope>NUCLEOTIDE SEQUENCE [LARGE SCALE GENOMIC DNA]</scope>
    <source>
        <strain evidence="5">NBRC 110686 / TISTR 2288 / 201-F6</strain>
    </source>
</reference>
<dbReference type="InterPro" id="IPR036680">
    <property type="entry name" value="SPOR-like_sf"/>
</dbReference>
<feature type="region of interest" description="Disordered" evidence="1">
    <location>
        <begin position="131"/>
        <end position="194"/>
    </location>
</feature>
<keyword evidence="5" id="KW-1185">Reference proteome</keyword>
<sequence>MGLLSSFLLRPASSEGGGEADAPDDLARARTRARQRLIGAVVLVGIGVIAFPLLFETQPRPIPVDVAIDLPKREGAPPLAVPPAPARVAASPASSAGGRAAATPASSPNPAPARAPQDIITETAAEAGLKPARGAPAGEGAATAAARPEPRAEARSEARTEPRAEARVEPRADARPAAAEPARSKPAEPARPDDAARARALLEGRPTATASPPAAAPASAAAPRFIVQIGAFADPALAQQTRLKVERLGLTTYTHVAQTPDGARTRVRVGPVTTRQEAEKMAARIKAAGMPAAILTL</sequence>
<dbReference type="GO" id="GO:0032506">
    <property type="term" value="P:cytokinetic process"/>
    <property type="evidence" value="ECO:0007669"/>
    <property type="project" value="TreeGrafter"/>
</dbReference>
<organism evidence="4 5">
    <name type="scientific">Piscinibacter sakaiensis</name>
    <name type="common">Ideonella sakaiensis</name>
    <dbReference type="NCBI Taxonomy" id="1547922"/>
    <lineage>
        <taxon>Bacteria</taxon>
        <taxon>Pseudomonadati</taxon>
        <taxon>Pseudomonadota</taxon>
        <taxon>Betaproteobacteria</taxon>
        <taxon>Burkholderiales</taxon>
        <taxon>Sphaerotilaceae</taxon>
        <taxon>Piscinibacter</taxon>
    </lineage>
</organism>
<dbReference type="OrthoDB" id="9181370at2"/>
<feature type="compositionally biased region" description="Low complexity" evidence="1">
    <location>
        <begin position="131"/>
        <end position="147"/>
    </location>
</feature>
<dbReference type="Gene3D" id="3.30.70.1070">
    <property type="entry name" value="Sporulation related repeat"/>
    <property type="match status" value="1"/>
</dbReference>
<name>A0A0K8P308_PISS1</name>
<dbReference type="PANTHER" id="PTHR38687:SF1">
    <property type="entry name" value="CELL DIVISION PROTEIN DEDD"/>
    <property type="match status" value="1"/>
</dbReference>
<dbReference type="GO" id="GO:0030428">
    <property type="term" value="C:cell septum"/>
    <property type="evidence" value="ECO:0007669"/>
    <property type="project" value="TreeGrafter"/>
</dbReference>
<dbReference type="SUPFAM" id="SSF110997">
    <property type="entry name" value="Sporulation related repeat"/>
    <property type="match status" value="1"/>
</dbReference>
<gene>
    <name evidence="4" type="ORF">ISF6_2405</name>
</gene>
<dbReference type="InterPro" id="IPR052521">
    <property type="entry name" value="Cell_div_SPOR-domain"/>
</dbReference>
<comment type="caution">
    <text evidence="4">The sequence shown here is derived from an EMBL/GenBank/DDBJ whole genome shotgun (WGS) entry which is preliminary data.</text>
</comment>
<evidence type="ECO:0000259" key="3">
    <source>
        <dbReference type="PROSITE" id="PS51724"/>
    </source>
</evidence>
<evidence type="ECO:0000256" key="2">
    <source>
        <dbReference type="SAM" id="Phobius"/>
    </source>
</evidence>
<feature type="domain" description="SPOR" evidence="3">
    <location>
        <begin position="219"/>
        <end position="297"/>
    </location>
</feature>
<keyword evidence="2" id="KW-1133">Transmembrane helix</keyword>
<keyword evidence="2" id="KW-0472">Membrane</keyword>
<protein>
    <submittedName>
        <fullName evidence="4">DedD protein</fullName>
    </submittedName>
</protein>
<dbReference type="Pfam" id="PF05036">
    <property type="entry name" value="SPOR"/>
    <property type="match status" value="1"/>
</dbReference>
<dbReference type="STRING" id="1547922.ISF6_2405"/>
<dbReference type="EMBL" id="BBYR01000037">
    <property type="protein sequence ID" value="GAP36565.1"/>
    <property type="molecule type" value="Genomic_DNA"/>
</dbReference>
<accession>A0A0K8P308</accession>
<keyword evidence="2" id="KW-0812">Transmembrane</keyword>
<feature type="compositionally biased region" description="Basic and acidic residues" evidence="1">
    <location>
        <begin position="182"/>
        <end position="194"/>
    </location>
</feature>
<dbReference type="RefSeq" id="WP_054020558.1">
    <property type="nucleotide sequence ID" value="NZ_BBYR01000037.1"/>
</dbReference>
<dbReference type="PANTHER" id="PTHR38687">
    <property type="entry name" value="CELL DIVISION PROTEIN DEDD-RELATED"/>
    <property type="match status" value="1"/>
</dbReference>
<dbReference type="Proteomes" id="UP000037660">
    <property type="component" value="Unassembled WGS sequence"/>
</dbReference>
<proteinExistence type="predicted"/>
<feature type="compositionally biased region" description="Low complexity" evidence="1">
    <location>
        <begin position="86"/>
        <end position="106"/>
    </location>
</feature>
<feature type="region of interest" description="Disordered" evidence="1">
    <location>
        <begin position="78"/>
        <end position="115"/>
    </location>
</feature>
<evidence type="ECO:0000313" key="5">
    <source>
        <dbReference type="Proteomes" id="UP000037660"/>
    </source>
</evidence>
<feature type="compositionally biased region" description="Basic and acidic residues" evidence="1">
    <location>
        <begin position="148"/>
        <end position="174"/>
    </location>
</feature>
<dbReference type="GO" id="GO:0032153">
    <property type="term" value="C:cell division site"/>
    <property type="evidence" value="ECO:0007669"/>
    <property type="project" value="TreeGrafter"/>
</dbReference>
<dbReference type="GO" id="GO:0042834">
    <property type="term" value="F:peptidoglycan binding"/>
    <property type="evidence" value="ECO:0007669"/>
    <property type="project" value="InterPro"/>
</dbReference>
<dbReference type="PROSITE" id="PS51724">
    <property type="entry name" value="SPOR"/>
    <property type="match status" value="1"/>
</dbReference>
<evidence type="ECO:0000313" key="4">
    <source>
        <dbReference type="EMBL" id="GAP36565.1"/>
    </source>
</evidence>
<feature type="transmembrane region" description="Helical" evidence="2">
    <location>
        <begin position="37"/>
        <end position="55"/>
    </location>
</feature>
<reference evidence="4 5" key="2">
    <citation type="journal article" date="2016" name="Science">
        <title>A bacterium that degrades and assimilates poly(ethylene terephthalate).</title>
        <authorList>
            <person name="Yoshida S."/>
            <person name="Hiraga K."/>
            <person name="Takehana T."/>
            <person name="Taniguchi I."/>
            <person name="Yamaji H."/>
            <person name="Maeda Y."/>
            <person name="Toyohara K."/>
            <person name="Miyamoto K."/>
            <person name="Kimura Y."/>
            <person name="Oda K."/>
        </authorList>
    </citation>
    <scope>NUCLEOTIDE SEQUENCE [LARGE SCALE GENOMIC DNA]</scope>
    <source>
        <strain evidence="5">NBRC 110686 / TISTR 2288 / 201-F6</strain>
    </source>
</reference>
<dbReference type="InterPro" id="IPR007730">
    <property type="entry name" value="SPOR-like_dom"/>
</dbReference>